<evidence type="ECO:0000313" key="5">
    <source>
        <dbReference type="Proteomes" id="UP001596171"/>
    </source>
</evidence>
<dbReference type="SUPFAM" id="SSF48498">
    <property type="entry name" value="Tetracyclin repressor-like, C-terminal domain"/>
    <property type="match status" value="1"/>
</dbReference>
<dbReference type="InterPro" id="IPR001647">
    <property type="entry name" value="HTH_TetR"/>
</dbReference>
<dbReference type="SUPFAM" id="SSF46689">
    <property type="entry name" value="Homeodomain-like"/>
    <property type="match status" value="1"/>
</dbReference>
<feature type="DNA-binding region" description="H-T-H motif" evidence="2">
    <location>
        <begin position="43"/>
        <end position="62"/>
    </location>
</feature>
<evidence type="ECO:0000259" key="3">
    <source>
        <dbReference type="PROSITE" id="PS50977"/>
    </source>
</evidence>
<proteinExistence type="predicted"/>
<keyword evidence="1 2" id="KW-0238">DNA-binding</keyword>
<dbReference type="Pfam" id="PF00440">
    <property type="entry name" value="TetR_N"/>
    <property type="match status" value="1"/>
</dbReference>
<dbReference type="RefSeq" id="WP_137615942.1">
    <property type="nucleotide sequence ID" value="NZ_BJDI01000005.1"/>
</dbReference>
<feature type="domain" description="HTH tetR-type" evidence="3">
    <location>
        <begin position="20"/>
        <end position="80"/>
    </location>
</feature>
<organism evidence="4 5">
    <name type="scientific">Lactiplantibacillus nangangensis</name>
    <dbReference type="NCBI Taxonomy" id="2559917"/>
    <lineage>
        <taxon>Bacteria</taxon>
        <taxon>Bacillati</taxon>
        <taxon>Bacillota</taxon>
        <taxon>Bacilli</taxon>
        <taxon>Lactobacillales</taxon>
        <taxon>Lactobacillaceae</taxon>
        <taxon>Lactiplantibacillus</taxon>
    </lineage>
</organism>
<protein>
    <submittedName>
        <fullName evidence="4">TetR/AcrR family transcriptional regulator</fullName>
    </submittedName>
</protein>
<evidence type="ECO:0000256" key="1">
    <source>
        <dbReference type="ARBA" id="ARBA00023125"/>
    </source>
</evidence>
<dbReference type="InterPro" id="IPR009057">
    <property type="entry name" value="Homeodomain-like_sf"/>
</dbReference>
<dbReference type="Gene3D" id="1.10.357.10">
    <property type="entry name" value="Tetracycline Repressor, domain 2"/>
    <property type="match status" value="1"/>
</dbReference>
<dbReference type="InterPro" id="IPR036271">
    <property type="entry name" value="Tet_transcr_reg_TetR-rel_C_sf"/>
</dbReference>
<comment type="caution">
    <text evidence="4">The sequence shown here is derived from an EMBL/GenBank/DDBJ whole genome shotgun (WGS) entry which is preliminary data.</text>
</comment>
<keyword evidence="5" id="KW-1185">Reference proteome</keyword>
<sequence length="217" mass="24193">MQVNNVETLFQKTLQDSDLTAKQQAVLSVSLNLFAAQGFDRTSTSEIAQAAGVSEGTVFKQFKTKDGILRAIIDPVLDQVIPMAATEFMTEIDAAKITDFENFLSYVLEDRMTFALENQQQIKVFAQEIIRQPSLIQVLLNKVQTLITSKVGDIFRNFQASGQLVDWPVSQIARYIVGTIVSYVLPQILFQLDTNFDVKQASHDAAKFLARGLAPEK</sequence>
<dbReference type="Proteomes" id="UP001596171">
    <property type="component" value="Unassembled WGS sequence"/>
</dbReference>
<dbReference type="InterPro" id="IPR050109">
    <property type="entry name" value="HTH-type_TetR-like_transc_reg"/>
</dbReference>
<name>A0ABW1SN13_9LACO</name>
<dbReference type="PANTHER" id="PTHR30055">
    <property type="entry name" value="HTH-TYPE TRANSCRIPTIONAL REGULATOR RUTR"/>
    <property type="match status" value="1"/>
</dbReference>
<dbReference type="EMBL" id="JBHSSE010000028">
    <property type="protein sequence ID" value="MFC6202946.1"/>
    <property type="molecule type" value="Genomic_DNA"/>
</dbReference>
<dbReference type="PROSITE" id="PS50977">
    <property type="entry name" value="HTH_TETR_2"/>
    <property type="match status" value="1"/>
</dbReference>
<evidence type="ECO:0000313" key="4">
    <source>
        <dbReference type="EMBL" id="MFC6202946.1"/>
    </source>
</evidence>
<dbReference type="PANTHER" id="PTHR30055:SF222">
    <property type="entry name" value="REGULATORY PROTEIN"/>
    <property type="match status" value="1"/>
</dbReference>
<accession>A0ABW1SN13</accession>
<reference evidence="5" key="1">
    <citation type="journal article" date="2019" name="Int. J. Syst. Evol. Microbiol.">
        <title>The Global Catalogue of Microorganisms (GCM) 10K type strain sequencing project: providing services to taxonomists for standard genome sequencing and annotation.</title>
        <authorList>
            <consortium name="The Broad Institute Genomics Platform"/>
            <consortium name="The Broad Institute Genome Sequencing Center for Infectious Disease"/>
            <person name="Wu L."/>
            <person name="Ma J."/>
        </authorList>
    </citation>
    <scope>NUCLEOTIDE SEQUENCE [LARGE SCALE GENOMIC DNA]</scope>
    <source>
        <strain evidence="5">CCM 8930</strain>
    </source>
</reference>
<gene>
    <name evidence="4" type="ORF">ACFP1L_13820</name>
</gene>
<dbReference type="PRINTS" id="PR00455">
    <property type="entry name" value="HTHTETR"/>
</dbReference>
<evidence type="ECO:0000256" key="2">
    <source>
        <dbReference type="PROSITE-ProRule" id="PRU00335"/>
    </source>
</evidence>